<gene>
    <name evidence="1" type="ORF">CALK_0977</name>
</gene>
<organism evidence="1 2">
    <name type="scientific">Chitinivibrio alkaliphilus ACht1</name>
    <dbReference type="NCBI Taxonomy" id="1313304"/>
    <lineage>
        <taxon>Bacteria</taxon>
        <taxon>Pseudomonadati</taxon>
        <taxon>Fibrobacterota</taxon>
        <taxon>Chitinivibrionia</taxon>
        <taxon>Chitinivibrionales</taxon>
        <taxon>Chitinivibrionaceae</taxon>
        <taxon>Chitinivibrio</taxon>
    </lineage>
</organism>
<dbReference type="PATRIC" id="fig|1313304.3.peg.933"/>
<dbReference type="OrthoDB" id="9800692at2"/>
<dbReference type="eggNOG" id="COG3411">
    <property type="taxonomic scope" value="Bacteria"/>
</dbReference>
<dbReference type="STRING" id="1313304.CALK_0977"/>
<evidence type="ECO:0000313" key="1">
    <source>
        <dbReference type="EMBL" id="ERP31998.1"/>
    </source>
</evidence>
<evidence type="ECO:0000313" key="2">
    <source>
        <dbReference type="Proteomes" id="UP000017148"/>
    </source>
</evidence>
<keyword evidence="2" id="KW-1185">Reference proteome</keyword>
<reference evidence="1 2" key="1">
    <citation type="journal article" date="2013" name="Environ. Microbiol.">
        <title>Genome analysis of Chitinivibrio alkaliphilus gen. nov., sp. nov., a novel extremely haloalkaliphilic anaerobic chitinolytic bacterium from the candidate phylum Termite Group 3.</title>
        <authorList>
            <person name="Sorokin D.Y."/>
            <person name="Gumerov V.M."/>
            <person name="Rakitin A.L."/>
            <person name="Beletsky A.V."/>
            <person name="Damste J.S."/>
            <person name="Muyzer G."/>
            <person name="Mardanov A.V."/>
            <person name="Ravin N.V."/>
        </authorList>
    </citation>
    <scope>NUCLEOTIDE SEQUENCE [LARGE SCALE GENOMIC DNA]</scope>
    <source>
        <strain evidence="1 2">ACht1</strain>
    </source>
</reference>
<accession>U7D7T4</accession>
<dbReference type="CDD" id="cd02980">
    <property type="entry name" value="TRX_Fd_family"/>
    <property type="match status" value="1"/>
</dbReference>
<comment type="caution">
    <text evidence="1">The sequence shown here is derived from an EMBL/GenBank/DDBJ whole genome shotgun (WGS) entry which is preliminary data.</text>
</comment>
<name>U7D7T4_9BACT</name>
<dbReference type="Proteomes" id="UP000017148">
    <property type="component" value="Unassembled WGS sequence"/>
</dbReference>
<dbReference type="SUPFAM" id="SSF52833">
    <property type="entry name" value="Thioredoxin-like"/>
    <property type="match status" value="1"/>
</dbReference>
<proteinExistence type="predicted"/>
<dbReference type="EMBL" id="ASJR01000007">
    <property type="protein sequence ID" value="ERP31998.1"/>
    <property type="molecule type" value="Genomic_DNA"/>
</dbReference>
<dbReference type="AlphaFoldDB" id="U7D7T4"/>
<dbReference type="InterPro" id="IPR036249">
    <property type="entry name" value="Thioredoxin-like_sf"/>
</dbReference>
<dbReference type="RefSeq" id="WP_022636473.1">
    <property type="nucleotide sequence ID" value="NZ_ASJR01000007.1"/>
</dbReference>
<dbReference type="Gene3D" id="3.40.30.10">
    <property type="entry name" value="Glutaredoxin"/>
    <property type="match status" value="1"/>
</dbReference>
<sequence length="130" mass="14577">MAKLNLDDLKKMRDEKRREMNRRDTDKSIEIIIGMGTCGIAAGAKEAFDAFVTAIDASNLDDVMIKQTGCMGFCANEPTVEVRMPEMPDTIYNNVDATIAERIVKEHILEQKMVSEYVFDKPSVDIVDGQ</sequence>
<protein>
    <submittedName>
        <fullName evidence="1">Fe-only hydrogenase, subunit HydD</fullName>
    </submittedName>
</protein>